<evidence type="ECO:0000313" key="2">
    <source>
        <dbReference type="EMBL" id="CAB0008039.1"/>
    </source>
</evidence>
<dbReference type="EMBL" id="CADCXU010019997">
    <property type="protein sequence ID" value="CAB0008039.1"/>
    <property type="molecule type" value="Genomic_DNA"/>
</dbReference>
<sequence length="65" mass="7499">MEAIVRMSEIVTSLDIKTCVDQWKIYAKLYAKHVPHLKNVVDITRPLHLLINSSLQISNLILENQ</sequence>
<dbReference type="AlphaFoldDB" id="A0A6H5GU81"/>
<feature type="non-terminal residue" evidence="1">
    <location>
        <position position="65"/>
    </location>
</feature>
<protein>
    <submittedName>
        <fullName evidence="1">Uncharacterized protein</fullName>
    </submittedName>
</protein>
<keyword evidence="3" id="KW-1185">Reference proteome</keyword>
<dbReference type="EMBL" id="CADCXU010019996">
    <property type="protein sequence ID" value="CAB0008038.1"/>
    <property type="molecule type" value="Genomic_DNA"/>
</dbReference>
<reference evidence="1 3" key="1">
    <citation type="submission" date="2020-02" db="EMBL/GenBank/DDBJ databases">
        <authorList>
            <person name="Ferguson B K."/>
        </authorList>
    </citation>
    <scope>NUCLEOTIDE SEQUENCE [LARGE SCALE GENOMIC DNA]</scope>
</reference>
<dbReference type="OrthoDB" id="6088000at2759"/>
<accession>A0A6H5GU81</accession>
<evidence type="ECO:0000313" key="1">
    <source>
        <dbReference type="EMBL" id="CAB0008038.1"/>
    </source>
</evidence>
<gene>
    <name evidence="1" type="ORF">NTEN_LOCUS13284</name>
    <name evidence="2" type="ORF">NTEN_LOCUS13285</name>
</gene>
<dbReference type="Proteomes" id="UP000479000">
    <property type="component" value="Unassembled WGS sequence"/>
</dbReference>
<evidence type="ECO:0000313" key="3">
    <source>
        <dbReference type="Proteomes" id="UP000479000"/>
    </source>
</evidence>
<name>A0A6H5GU81_9HEMI</name>
<organism evidence="1 3">
    <name type="scientific">Nesidiocoris tenuis</name>
    <dbReference type="NCBI Taxonomy" id="355587"/>
    <lineage>
        <taxon>Eukaryota</taxon>
        <taxon>Metazoa</taxon>
        <taxon>Ecdysozoa</taxon>
        <taxon>Arthropoda</taxon>
        <taxon>Hexapoda</taxon>
        <taxon>Insecta</taxon>
        <taxon>Pterygota</taxon>
        <taxon>Neoptera</taxon>
        <taxon>Paraneoptera</taxon>
        <taxon>Hemiptera</taxon>
        <taxon>Heteroptera</taxon>
        <taxon>Panheteroptera</taxon>
        <taxon>Cimicomorpha</taxon>
        <taxon>Miridae</taxon>
        <taxon>Dicyphina</taxon>
        <taxon>Nesidiocoris</taxon>
    </lineage>
</organism>
<proteinExistence type="predicted"/>